<sequence>MSDKENVSIGGFNITKYKKRAEAEKTLRQEYESEVSSKVLDSLCREFNGWLSYGDTDYLDKAVSLLYANKVPIKGVLLDEVGKLANARLSGEVEKSTGKRKKLIDKSTESLKTKKGRNKFFVHEPCVKNVFVLVNICGFYERSACFYAACINEKIVNTPIGKRITARGIRQLYDEFKKTVEYKLFINSLELYKKIAYPNMSNEEIESSITNGDEFCKDKFDYLYTDEFTRIKRN</sequence>
<comment type="caution">
    <text evidence="1">The sequence shown here is derived from an EMBL/GenBank/DDBJ whole genome shotgun (WGS) entry which is preliminary data.</text>
</comment>
<organism evidence="1 2">
    <name type="scientific">Vibrio cidicii</name>
    <dbReference type="NCBI Taxonomy" id="1763883"/>
    <lineage>
        <taxon>Bacteria</taxon>
        <taxon>Pseudomonadati</taxon>
        <taxon>Pseudomonadota</taxon>
        <taxon>Gammaproteobacteria</taxon>
        <taxon>Vibrionales</taxon>
        <taxon>Vibrionaceae</taxon>
        <taxon>Vibrio</taxon>
    </lineage>
</organism>
<reference evidence="1 2" key="1">
    <citation type="submission" date="2015-12" db="EMBL/GenBank/DDBJ databases">
        <authorList>
            <person name="Tarr C.L."/>
            <person name="Gladney L.M."/>
        </authorList>
    </citation>
    <scope>NUCLEOTIDE SEQUENCE [LARGE SCALE GENOMIC DNA]</scope>
    <source>
        <strain evidence="1 2">1048-83</strain>
    </source>
</reference>
<keyword evidence="2" id="KW-1185">Reference proteome</keyword>
<accession>A0ABR5VY14</accession>
<evidence type="ECO:0000313" key="2">
    <source>
        <dbReference type="Proteomes" id="UP000075609"/>
    </source>
</evidence>
<dbReference type="RefSeq" id="WP_061900636.1">
    <property type="nucleotide sequence ID" value="NZ_CAXYEW010000008.1"/>
</dbReference>
<dbReference type="Proteomes" id="UP000075609">
    <property type="component" value="Unassembled WGS sequence"/>
</dbReference>
<dbReference type="EMBL" id="LOBP01000173">
    <property type="protein sequence ID" value="KYN82712.1"/>
    <property type="molecule type" value="Genomic_DNA"/>
</dbReference>
<evidence type="ECO:0000313" key="1">
    <source>
        <dbReference type="EMBL" id="KYN82712.1"/>
    </source>
</evidence>
<name>A0ABR5VY14_9VIBR</name>
<gene>
    <name evidence="1" type="ORF">ATY35_05500</name>
</gene>
<proteinExistence type="predicted"/>
<protein>
    <submittedName>
        <fullName evidence="1">Uncharacterized protein</fullName>
    </submittedName>
</protein>